<evidence type="ECO:0000256" key="1">
    <source>
        <dbReference type="ARBA" id="ARBA00004496"/>
    </source>
</evidence>
<dbReference type="Ensembl" id="ENSECRT00000003661.1">
    <property type="protein sequence ID" value="ENSECRP00000003601.1"/>
    <property type="gene ID" value="ENSECRG00000002453.1"/>
</dbReference>
<dbReference type="SUPFAM" id="SSF52047">
    <property type="entry name" value="RNI-like"/>
    <property type="match status" value="1"/>
</dbReference>
<dbReference type="SMART" id="SM00368">
    <property type="entry name" value="LRR_RI"/>
    <property type="match status" value="7"/>
</dbReference>
<dbReference type="InterPro" id="IPR001611">
    <property type="entry name" value="Leu-rich_rpt"/>
</dbReference>
<dbReference type="Pfam" id="PF13516">
    <property type="entry name" value="LRR_6"/>
    <property type="match status" value="3"/>
</dbReference>
<reference evidence="7" key="3">
    <citation type="submission" date="2025-09" db="UniProtKB">
        <authorList>
            <consortium name="Ensembl"/>
        </authorList>
    </citation>
    <scope>IDENTIFICATION</scope>
</reference>
<evidence type="ECO:0000256" key="4">
    <source>
        <dbReference type="ARBA" id="ARBA00022741"/>
    </source>
</evidence>
<evidence type="ECO:0000256" key="3">
    <source>
        <dbReference type="ARBA" id="ARBA00022737"/>
    </source>
</evidence>
<protein>
    <recommendedName>
        <fullName evidence="6">NOD1/2 winged helix domain-containing protein</fullName>
    </recommendedName>
</protein>
<sequence length="539" mass="59847">MCFNPSYCWIICSVLKSHFMTPEEEQGNTPRTVTELFVMFLHNILTNHRREVEDRRGILVKLGKMAYYGVDNRILVFYDKSEMSTFGLQPLLSSPFLSGFLKEILQRESSLDHTTYTFFHLTLQEFMAAFSFFLDPSDGVKNLLVKMDSCKDGRFEILIRFLAGLAKPSVFKTLEKILGLVVTYPTARNCKARSPSDCLAHTRCSPSLFSPLLHSLRLCHLTPDCCLALASALSAEAPRLTELEMRNNNLGNSGVSLLCEGLKSRNCKLEKLGLRNCGLTLGYCSALSSAVFADHLPLTELELGRNKLEDSGVGLLCKGLKDHNCKLKKLDPVHSLTAFSTLCVQLSLSLSRVCLSLSFSLYLSLLLAAQGMHRERLNMYKPKGKLACSYTECAVVNRCKSLVNFLVVNRFVCSNVTLCLLYSLDSCGLTSGCLAALSSALFTEHSQLTDLWLGENKLEDSGVHLLCEGMKSANCKLEKLRLFQCGLTSGCCAALSSALSAEHSHLTELDLRWNNLQDSGVCQLCEGLRSQNCKLQKLR</sequence>
<dbReference type="InterPro" id="IPR041075">
    <property type="entry name" value="NOD1/2_WH"/>
</dbReference>
<dbReference type="GO" id="GO:0005524">
    <property type="term" value="F:ATP binding"/>
    <property type="evidence" value="ECO:0007669"/>
    <property type="project" value="UniProtKB-KW"/>
</dbReference>
<keyword evidence="4" id="KW-0547">Nucleotide-binding</keyword>
<keyword evidence="8" id="KW-1185">Reference proteome</keyword>
<keyword evidence="3" id="KW-0677">Repeat</keyword>
<accession>A0A8C4RKT6</accession>
<reference evidence="7" key="1">
    <citation type="submission" date="2021-06" db="EMBL/GenBank/DDBJ databases">
        <authorList>
            <consortium name="Wellcome Sanger Institute Data Sharing"/>
        </authorList>
    </citation>
    <scope>NUCLEOTIDE SEQUENCE [LARGE SCALE GENOMIC DNA]</scope>
</reference>
<evidence type="ECO:0000256" key="5">
    <source>
        <dbReference type="ARBA" id="ARBA00022840"/>
    </source>
</evidence>
<dbReference type="InterPro" id="IPR032675">
    <property type="entry name" value="LRR_dom_sf"/>
</dbReference>
<dbReference type="GO" id="GO:0005737">
    <property type="term" value="C:cytoplasm"/>
    <property type="evidence" value="ECO:0007669"/>
    <property type="project" value="UniProtKB-SubCell"/>
</dbReference>
<feature type="domain" description="NOD1/2 winged helix" evidence="6">
    <location>
        <begin position="59"/>
        <end position="118"/>
    </location>
</feature>
<proteinExistence type="predicted"/>
<dbReference type="InterPro" id="IPR050637">
    <property type="entry name" value="NLRP_innate_immun_reg"/>
</dbReference>
<dbReference type="PANTHER" id="PTHR45690:SF19">
    <property type="entry name" value="NACHT, LRR AND PYD DOMAINS-CONTAINING PROTEIN 3"/>
    <property type="match status" value="1"/>
</dbReference>
<dbReference type="Pfam" id="PF17779">
    <property type="entry name" value="WHD_NOD2"/>
    <property type="match status" value="1"/>
</dbReference>
<comment type="subcellular location">
    <subcellularLocation>
        <location evidence="1">Cytoplasm</location>
    </subcellularLocation>
</comment>
<keyword evidence="2" id="KW-0963">Cytoplasm</keyword>
<name>A0A8C4RKT6_ERPCA</name>
<evidence type="ECO:0000259" key="6">
    <source>
        <dbReference type="Pfam" id="PF17779"/>
    </source>
</evidence>
<keyword evidence="5" id="KW-0067">ATP-binding</keyword>
<dbReference type="Proteomes" id="UP000694620">
    <property type="component" value="Chromosome 1"/>
</dbReference>
<dbReference type="Gene3D" id="3.80.10.10">
    <property type="entry name" value="Ribonuclease Inhibitor"/>
    <property type="match status" value="2"/>
</dbReference>
<evidence type="ECO:0000256" key="2">
    <source>
        <dbReference type="ARBA" id="ARBA00022490"/>
    </source>
</evidence>
<evidence type="ECO:0000313" key="8">
    <source>
        <dbReference type="Proteomes" id="UP000694620"/>
    </source>
</evidence>
<dbReference type="PANTHER" id="PTHR45690">
    <property type="entry name" value="NACHT, LRR AND PYD DOMAINS-CONTAINING PROTEIN 12"/>
    <property type="match status" value="1"/>
</dbReference>
<dbReference type="GeneTree" id="ENSGT01150000287004"/>
<organism evidence="7 8">
    <name type="scientific">Erpetoichthys calabaricus</name>
    <name type="common">Rope fish</name>
    <name type="synonym">Calamoichthys calabaricus</name>
    <dbReference type="NCBI Taxonomy" id="27687"/>
    <lineage>
        <taxon>Eukaryota</taxon>
        <taxon>Metazoa</taxon>
        <taxon>Chordata</taxon>
        <taxon>Craniata</taxon>
        <taxon>Vertebrata</taxon>
        <taxon>Euteleostomi</taxon>
        <taxon>Actinopterygii</taxon>
        <taxon>Polypteriformes</taxon>
        <taxon>Polypteridae</taxon>
        <taxon>Erpetoichthys</taxon>
    </lineage>
</organism>
<dbReference type="AlphaFoldDB" id="A0A8C4RKT6"/>
<dbReference type="GO" id="GO:0045087">
    <property type="term" value="P:innate immune response"/>
    <property type="evidence" value="ECO:0007669"/>
    <property type="project" value="UniProtKB-KW"/>
</dbReference>
<evidence type="ECO:0000313" key="7">
    <source>
        <dbReference type="Ensembl" id="ENSECRP00000003601.1"/>
    </source>
</evidence>
<reference evidence="7" key="2">
    <citation type="submission" date="2025-08" db="UniProtKB">
        <authorList>
            <consortium name="Ensembl"/>
        </authorList>
    </citation>
    <scope>IDENTIFICATION</scope>
</reference>